<feature type="compositionally biased region" description="Polar residues" evidence="1">
    <location>
        <begin position="201"/>
        <end position="217"/>
    </location>
</feature>
<keyword evidence="2" id="KW-0812">Transmembrane</keyword>
<evidence type="ECO:0000313" key="4">
    <source>
        <dbReference type="Proteomes" id="UP001055940"/>
    </source>
</evidence>
<feature type="compositionally biased region" description="Basic and acidic residues" evidence="1">
    <location>
        <begin position="253"/>
        <end position="264"/>
    </location>
</feature>
<feature type="transmembrane region" description="Helical" evidence="2">
    <location>
        <begin position="142"/>
        <end position="163"/>
    </location>
</feature>
<organism evidence="3 4">
    <name type="scientific">Nocardiopsis exhalans</name>
    <dbReference type="NCBI Taxonomy" id="163604"/>
    <lineage>
        <taxon>Bacteria</taxon>
        <taxon>Bacillati</taxon>
        <taxon>Actinomycetota</taxon>
        <taxon>Actinomycetes</taxon>
        <taxon>Streptosporangiales</taxon>
        <taxon>Nocardiopsidaceae</taxon>
        <taxon>Nocardiopsis</taxon>
    </lineage>
</organism>
<feature type="region of interest" description="Disordered" evidence="1">
    <location>
        <begin position="182"/>
        <end position="264"/>
    </location>
</feature>
<feature type="transmembrane region" description="Helical" evidence="2">
    <location>
        <begin position="99"/>
        <end position="122"/>
    </location>
</feature>
<reference evidence="3" key="1">
    <citation type="submission" date="2022-06" db="EMBL/GenBank/DDBJ databases">
        <authorList>
            <person name="Ping M."/>
        </authorList>
    </citation>
    <scope>NUCLEOTIDE SEQUENCE</scope>
    <source>
        <strain evidence="3">JCM11759T</strain>
    </source>
</reference>
<dbReference type="EMBL" id="CP099837">
    <property type="protein sequence ID" value="USY22205.1"/>
    <property type="molecule type" value="Genomic_DNA"/>
</dbReference>
<gene>
    <name evidence="3" type="ORF">NE857_11685</name>
</gene>
<evidence type="ECO:0008006" key="5">
    <source>
        <dbReference type="Google" id="ProtNLM"/>
    </source>
</evidence>
<feature type="transmembrane region" description="Helical" evidence="2">
    <location>
        <begin position="12"/>
        <end position="40"/>
    </location>
</feature>
<sequence>MAEQSGTGASGLGRGLAVGAAFFGGVALLGALLGPLWWWLAPRPEVVVLPDGGVFTGASETVFAGEGYFVLITALAGLVTGYATYMLQFSLARRRFQDLRLVGLVAGALGSVAASLLVWRIGVALDGPARELVLAAETGDTVIAALQLQATAFLVAWPFVHILQYGLLDAFSLLRGDQPGVPEPVRADRHPDAEWTPGAQAPNSEDPNPRAQASGTPVNGAPAPHASAPHAPSPHDTTAAPAPEGQGPPMAAEGDRSGPEGPRS</sequence>
<dbReference type="Proteomes" id="UP001055940">
    <property type="component" value="Chromosome"/>
</dbReference>
<feature type="transmembrane region" description="Helical" evidence="2">
    <location>
        <begin position="68"/>
        <end position="87"/>
    </location>
</feature>
<evidence type="ECO:0000256" key="2">
    <source>
        <dbReference type="SAM" id="Phobius"/>
    </source>
</evidence>
<feature type="compositionally biased region" description="Low complexity" evidence="1">
    <location>
        <begin position="221"/>
        <end position="230"/>
    </location>
</feature>
<proteinExistence type="predicted"/>
<keyword evidence="4" id="KW-1185">Reference proteome</keyword>
<evidence type="ECO:0000313" key="3">
    <source>
        <dbReference type="EMBL" id="USY22205.1"/>
    </source>
</evidence>
<accession>A0ABY5DGT8</accession>
<dbReference type="RefSeq" id="WP_254420999.1">
    <property type="nucleotide sequence ID" value="NZ_BAAAJB010000008.1"/>
</dbReference>
<evidence type="ECO:0000256" key="1">
    <source>
        <dbReference type="SAM" id="MobiDB-lite"/>
    </source>
</evidence>
<name>A0ABY5DGT8_9ACTN</name>
<keyword evidence="2" id="KW-1133">Transmembrane helix</keyword>
<protein>
    <recommendedName>
        <fullName evidence="5">DUF2567 domain-containing protein</fullName>
    </recommendedName>
</protein>
<keyword evidence="2" id="KW-0472">Membrane</keyword>